<dbReference type="InterPro" id="IPR053927">
    <property type="entry name" value="FlgK_helical"/>
</dbReference>
<keyword evidence="6" id="KW-0975">Bacterial flagellum</keyword>
<feature type="domain" description="Flagellar hook-associated protein FlgK helical" evidence="9">
    <location>
        <begin position="88"/>
        <end position="309"/>
    </location>
</feature>
<dbReference type="GO" id="GO:0005198">
    <property type="term" value="F:structural molecule activity"/>
    <property type="evidence" value="ECO:0007669"/>
    <property type="project" value="InterPro"/>
</dbReference>
<dbReference type="EMBL" id="FOCE01000001">
    <property type="protein sequence ID" value="SEM49060.1"/>
    <property type="molecule type" value="Genomic_DNA"/>
</dbReference>
<dbReference type="STRING" id="933059.SAMN04488103_101292"/>
<evidence type="ECO:0000256" key="4">
    <source>
        <dbReference type="ARBA" id="ARBA00016244"/>
    </source>
</evidence>
<dbReference type="GO" id="GO:0009425">
    <property type="term" value="C:bacterial-type flagellum basal body"/>
    <property type="evidence" value="ECO:0007669"/>
    <property type="project" value="UniProtKB-SubCell"/>
</dbReference>
<comment type="subcellular location">
    <subcellularLocation>
        <location evidence="1">Bacterial flagellum basal body</location>
    </subcellularLocation>
    <subcellularLocation>
        <location evidence="2">Secreted</location>
    </subcellularLocation>
</comment>
<dbReference type="InterPro" id="IPR002371">
    <property type="entry name" value="FlgK"/>
</dbReference>
<protein>
    <recommendedName>
        <fullName evidence="4">Flagellar hook-associated protein 1</fullName>
    </recommendedName>
</protein>
<accession>A0A1H7YSM1</accession>
<organism evidence="10 11">
    <name type="scientific">Gemmobacter aquatilis</name>
    <dbReference type="NCBI Taxonomy" id="933059"/>
    <lineage>
        <taxon>Bacteria</taxon>
        <taxon>Pseudomonadati</taxon>
        <taxon>Pseudomonadota</taxon>
        <taxon>Alphaproteobacteria</taxon>
        <taxon>Rhodobacterales</taxon>
        <taxon>Paracoccaceae</taxon>
        <taxon>Gemmobacter</taxon>
    </lineage>
</organism>
<sequence>MSLSSALSSAFSGLTAASRAAEVISNNIANAATPGYGRREIQLSVAGRGQGVMVTGITRSLDRYLLSDRRLADAASGAAQTRVSFFSTVEAALGTADSAVSLTSRIDRFDAALITAAGQPGADSALTGVLNTAQDLVAQINQAGSTIQTARVEADARIAAQVETLNTTLARVAALNTQIQSLGAGGSDVSALIDQRQQQIDSLSAILPVREIDRGDGVMALYTPSGAALVEGKASVFGFSASRDITPDMTAANGALSGLVLNGRAVSTGDSGLLAGGSLASDFALRDTLAPAAQAKLDALAQDLVARFSASGLDPTLTSGAPGLFTDAGAALDPDALPGLAQRLQVNAAVVPAEGGLVTRLRDGLGAATVGPSGDSRFLVRLQSALSQGGSFSTAASALVSAIATDRLDAESDASFASARATGLQQQELAQGVDTDQEMQQLLLVEQAFSANARVMQVAGDMINTLLEI</sequence>
<evidence type="ECO:0000313" key="11">
    <source>
        <dbReference type="Proteomes" id="UP000198761"/>
    </source>
</evidence>
<keyword evidence="10" id="KW-0282">Flagellum</keyword>
<dbReference type="RefSeq" id="WP_091295743.1">
    <property type="nucleotide sequence ID" value="NZ_FOCE01000001.1"/>
</dbReference>
<feature type="domain" description="Flagellar basal body rod protein N-terminal" evidence="7">
    <location>
        <begin position="9"/>
        <end position="36"/>
    </location>
</feature>
<evidence type="ECO:0000259" key="7">
    <source>
        <dbReference type="Pfam" id="PF00460"/>
    </source>
</evidence>
<proteinExistence type="inferred from homology"/>
<keyword evidence="5" id="KW-0964">Secreted</keyword>
<dbReference type="InterPro" id="IPR019776">
    <property type="entry name" value="Flagellar_basal_body_rod_CS"/>
</dbReference>
<evidence type="ECO:0000256" key="3">
    <source>
        <dbReference type="ARBA" id="ARBA00009677"/>
    </source>
</evidence>
<keyword evidence="10" id="KW-0969">Cilium</keyword>
<dbReference type="InterPro" id="IPR001444">
    <property type="entry name" value="Flag_bb_rod_N"/>
</dbReference>
<dbReference type="GO" id="GO:0005576">
    <property type="term" value="C:extracellular region"/>
    <property type="evidence" value="ECO:0007669"/>
    <property type="project" value="UniProtKB-SubCell"/>
</dbReference>
<reference evidence="10 11" key="1">
    <citation type="submission" date="2016-10" db="EMBL/GenBank/DDBJ databases">
        <authorList>
            <person name="de Groot N.N."/>
        </authorList>
    </citation>
    <scope>NUCLEOTIDE SEQUENCE [LARGE SCALE GENOMIC DNA]</scope>
    <source>
        <strain evidence="10 11">DSM 3857</strain>
    </source>
</reference>
<dbReference type="OrthoDB" id="7181295at2"/>
<comment type="similarity">
    <text evidence="3">Belongs to the flagella basal body rod proteins family.</text>
</comment>
<evidence type="ECO:0000256" key="1">
    <source>
        <dbReference type="ARBA" id="ARBA00004117"/>
    </source>
</evidence>
<evidence type="ECO:0000256" key="2">
    <source>
        <dbReference type="ARBA" id="ARBA00004613"/>
    </source>
</evidence>
<evidence type="ECO:0000313" key="10">
    <source>
        <dbReference type="EMBL" id="SEM49060.1"/>
    </source>
</evidence>
<dbReference type="PROSITE" id="PS00588">
    <property type="entry name" value="FLAGELLA_BB_ROD"/>
    <property type="match status" value="1"/>
</dbReference>
<gene>
    <name evidence="10" type="ORF">SAMN04488103_101292</name>
</gene>
<dbReference type="PANTHER" id="PTHR30033">
    <property type="entry name" value="FLAGELLAR HOOK-ASSOCIATED PROTEIN 1"/>
    <property type="match status" value="1"/>
</dbReference>
<feature type="domain" description="Flagellar basal-body/hook protein C-terminal" evidence="8">
    <location>
        <begin position="432"/>
        <end position="468"/>
    </location>
</feature>
<keyword evidence="10" id="KW-0966">Cell projection</keyword>
<dbReference type="PANTHER" id="PTHR30033:SF1">
    <property type="entry name" value="FLAGELLAR HOOK-ASSOCIATED PROTEIN 1"/>
    <property type="match status" value="1"/>
</dbReference>
<evidence type="ECO:0000256" key="5">
    <source>
        <dbReference type="ARBA" id="ARBA00022525"/>
    </source>
</evidence>
<dbReference type="AlphaFoldDB" id="A0A1H7YSM1"/>
<dbReference type="GO" id="GO:0009424">
    <property type="term" value="C:bacterial-type flagellum hook"/>
    <property type="evidence" value="ECO:0007669"/>
    <property type="project" value="InterPro"/>
</dbReference>
<evidence type="ECO:0000259" key="9">
    <source>
        <dbReference type="Pfam" id="PF22638"/>
    </source>
</evidence>
<keyword evidence="11" id="KW-1185">Reference proteome</keyword>
<evidence type="ECO:0000259" key="8">
    <source>
        <dbReference type="Pfam" id="PF06429"/>
    </source>
</evidence>
<dbReference type="NCBIfam" id="TIGR02492">
    <property type="entry name" value="flgK_ends"/>
    <property type="match status" value="1"/>
</dbReference>
<dbReference type="Pfam" id="PF00460">
    <property type="entry name" value="Flg_bb_rod"/>
    <property type="match status" value="1"/>
</dbReference>
<dbReference type="InterPro" id="IPR010930">
    <property type="entry name" value="Flg_bb/hook_C_dom"/>
</dbReference>
<dbReference type="Pfam" id="PF22638">
    <property type="entry name" value="FlgK_D1"/>
    <property type="match status" value="1"/>
</dbReference>
<dbReference type="Proteomes" id="UP000198761">
    <property type="component" value="Unassembled WGS sequence"/>
</dbReference>
<dbReference type="Pfam" id="PF06429">
    <property type="entry name" value="Flg_bbr_C"/>
    <property type="match status" value="1"/>
</dbReference>
<evidence type="ECO:0000256" key="6">
    <source>
        <dbReference type="ARBA" id="ARBA00023143"/>
    </source>
</evidence>
<dbReference type="GO" id="GO:0044780">
    <property type="term" value="P:bacterial-type flagellum assembly"/>
    <property type="evidence" value="ECO:0007669"/>
    <property type="project" value="InterPro"/>
</dbReference>
<name>A0A1H7YSM1_9RHOB</name>